<reference evidence="2 3" key="1">
    <citation type="submission" date="2019-03" db="EMBL/GenBank/DDBJ databases">
        <title>Whole genome sequence of a novel Rubrobacter taiwanensis strain, isolated from Yellowstone National Park.</title>
        <authorList>
            <person name="Freed S."/>
            <person name="Ramaley R.F."/>
            <person name="Kyndt J.A."/>
        </authorList>
    </citation>
    <scope>NUCLEOTIDE SEQUENCE [LARGE SCALE GENOMIC DNA]</scope>
    <source>
        <strain evidence="2 3">Yellowstone</strain>
    </source>
</reference>
<sequence>MSLLDRIQRDTKEALKARDRDRVSALRMLSAALENRRIELGRELGEGEELAVLRKQLKQREESAEAFRRAGREDRAAAEGAEAEVIRSYLPAPLSREELERVADQAVQESGAESMRDMGAAMRRAMELAGERASGRELSEAVKECLQRSS</sequence>
<dbReference type="OrthoDB" id="5244551at2"/>
<keyword evidence="3" id="KW-1185">Reference proteome</keyword>
<organism evidence="2 3">
    <name type="scientific">Rubrobacter taiwanensis</name>
    <dbReference type="NCBI Taxonomy" id="185139"/>
    <lineage>
        <taxon>Bacteria</taxon>
        <taxon>Bacillati</taxon>
        <taxon>Actinomycetota</taxon>
        <taxon>Rubrobacteria</taxon>
        <taxon>Rubrobacterales</taxon>
        <taxon>Rubrobacteraceae</taxon>
        <taxon>Rubrobacter</taxon>
    </lineage>
</organism>
<dbReference type="Gene3D" id="1.10.1510.10">
    <property type="entry name" value="Uncharacterised protein YqeY/AIM41 PF09424, N-terminal domain"/>
    <property type="match status" value="1"/>
</dbReference>
<dbReference type="InterPro" id="IPR023168">
    <property type="entry name" value="GatB_Yqey_C_2"/>
</dbReference>
<proteinExistence type="predicted"/>
<dbReference type="Pfam" id="PF09424">
    <property type="entry name" value="YqeY"/>
    <property type="match status" value="1"/>
</dbReference>
<dbReference type="Proteomes" id="UP000295244">
    <property type="component" value="Unassembled WGS sequence"/>
</dbReference>
<dbReference type="PANTHER" id="PTHR28055:SF1">
    <property type="entry name" value="ALTERED INHERITANCE OF MITOCHONDRIA PROTEIN 41, MITOCHONDRIAL"/>
    <property type="match status" value="1"/>
</dbReference>
<evidence type="ECO:0000313" key="3">
    <source>
        <dbReference type="Proteomes" id="UP000295244"/>
    </source>
</evidence>
<dbReference type="InterPro" id="IPR019004">
    <property type="entry name" value="YqeY/Aim41"/>
</dbReference>
<dbReference type="PANTHER" id="PTHR28055">
    <property type="entry name" value="ALTERED INHERITANCE OF MITOCHONDRIA PROTEIN 41, MITOCHONDRIAL"/>
    <property type="match status" value="1"/>
</dbReference>
<dbReference type="RefSeq" id="WP_132690441.1">
    <property type="nucleotide sequence ID" value="NZ_SKBU01000014.1"/>
</dbReference>
<comment type="caution">
    <text evidence="2">The sequence shown here is derived from an EMBL/GenBank/DDBJ whole genome shotgun (WGS) entry which is preliminary data.</text>
</comment>
<gene>
    <name evidence="2" type="ORF">E0L93_07235</name>
</gene>
<protein>
    <submittedName>
        <fullName evidence="2">GatB/YqeY domain-containing protein</fullName>
    </submittedName>
</protein>
<dbReference type="GO" id="GO:0016884">
    <property type="term" value="F:carbon-nitrogen ligase activity, with glutamine as amido-N-donor"/>
    <property type="evidence" value="ECO:0007669"/>
    <property type="project" value="InterPro"/>
</dbReference>
<accession>A0A4R1BJA6</accession>
<dbReference type="SUPFAM" id="SSF89095">
    <property type="entry name" value="GatB/YqeY motif"/>
    <property type="match status" value="1"/>
</dbReference>
<dbReference type="Gene3D" id="1.10.10.410">
    <property type="match status" value="1"/>
</dbReference>
<name>A0A4R1BJA6_9ACTN</name>
<evidence type="ECO:0000256" key="1">
    <source>
        <dbReference type="SAM" id="MobiDB-lite"/>
    </source>
</evidence>
<dbReference type="InterPro" id="IPR042184">
    <property type="entry name" value="YqeY/Aim41_N"/>
</dbReference>
<dbReference type="EMBL" id="SKBU01000014">
    <property type="protein sequence ID" value="TCJ17317.1"/>
    <property type="molecule type" value="Genomic_DNA"/>
</dbReference>
<dbReference type="InterPro" id="IPR003789">
    <property type="entry name" value="Asn/Gln_tRNA_amidoTrase-B-like"/>
</dbReference>
<evidence type="ECO:0000313" key="2">
    <source>
        <dbReference type="EMBL" id="TCJ17317.1"/>
    </source>
</evidence>
<dbReference type="AlphaFoldDB" id="A0A4R1BJA6"/>
<feature type="region of interest" description="Disordered" evidence="1">
    <location>
        <begin position="125"/>
        <end position="150"/>
    </location>
</feature>